<evidence type="ECO:0000313" key="9">
    <source>
        <dbReference type="Proteomes" id="UP000032668"/>
    </source>
</evidence>
<protein>
    <submittedName>
        <fullName evidence="8">Major facilitator superfamily transporter</fullName>
    </submittedName>
</protein>
<evidence type="ECO:0000256" key="3">
    <source>
        <dbReference type="ARBA" id="ARBA00022475"/>
    </source>
</evidence>
<dbReference type="PANTHER" id="PTHR23513:SF9">
    <property type="entry name" value="ENTEROBACTIN EXPORTER ENTS"/>
    <property type="match status" value="1"/>
</dbReference>
<keyword evidence="3" id="KW-1003">Cell membrane</keyword>
<feature type="transmembrane region" description="Helical" evidence="7">
    <location>
        <begin position="342"/>
        <end position="368"/>
    </location>
</feature>
<keyword evidence="2" id="KW-0813">Transport</keyword>
<evidence type="ECO:0000256" key="7">
    <source>
        <dbReference type="SAM" id="Phobius"/>
    </source>
</evidence>
<evidence type="ECO:0000256" key="2">
    <source>
        <dbReference type="ARBA" id="ARBA00022448"/>
    </source>
</evidence>
<dbReference type="EMBL" id="BANC01000041">
    <property type="protein sequence ID" value="GAN80295.1"/>
    <property type="molecule type" value="Genomic_DNA"/>
</dbReference>
<dbReference type="CDD" id="cd06173">
    <property type="entry name" value="MFS_MefA_like"/>
    <property type="match status" value="1"/>
</dbReference>
<organism evidence="8 9">
    <name type="scientific">Acidocella aminolytica 101 = DSM 11237</name>
    <dbReference type="NCBI Taxonomy" id="1120923"/>
    <lineage>
        <taxon>Bacteria</taxon>
        <taxon>Pseudomonadati</taxon>
        <taxon>Pseudomonadota</taxon>
        <taxon>Alphaproteobacteria</taxon>
        <taxon>Acetobacterales</taxon>
        <taxon>Acidocellaceae</taxon>
        <taxon>Acidocella</taxon>
    </lineage>
</organism>
<dbReference type="InterPro" id="IPR036259">
    <property type="entry name" value="MFS_trans_sf"/>
</dbReference>
<evidence type="ECO:0000256" key="5">
    <source>
        <dbReference type="ARBA" id="ARBA00022989"/>
    </source>
</evidence>
<dbReference type="SUPFAM" id="SSF103473">
    <property type="entry name" value="MFS general substrate transporter"/>
    <property type="match status" value="1"/>
</dbReference>
<dbReference type="AlphaFoldDB" id="A0A0D6PEX2"/>
<proteinExistence type="predicted"/>
<evidence type="ECO:0000256" key="1">
    <source>
        <dbReference type="ARBA" id="ARBA00004651"/>
    </source>
</evidence>
<feature type="transmembrane region" description="Helical" evidence="7">
    <location>
        <begin position="20"/>
        <end position="44"/>
    </location>
</feature>
<comment type="caution">
    <text evidence="8">The sequence shown here is derived from an EMBL/GenBank/DDBJ whole genome shotgun (WGS) entry which is preliminary data.</text>
</comment>
<comment type="subcellular location">
    <subcellularLocation>
        <location evidence="1">Cell membrane</location>
        <topology evidence="1">Multi-pass membrane protein</topology>
    </subcellularLocation>
</comment>
<dbReference type="GO" id="GO:0022857">
    <property type="term" value="F:transmembrane transporter activity"/>
    <property type="evidence" value="ECO:0007669"/>
    <property type="project" value="InterPro"/>
</dbReference>
<accession>A0A0D6PEX2</accession>
<feature type="transmembrane region" description="Helical" evidence="7">
    <location>
        <begin position="264"/>
        <end position="281"/>
    </location>
</feature>
<feature type="transmembrane region" description="Helical" evidence="7">
    <location>
        <begin position="202"/>
        <end position="222"/>
    </location>
</feature>
<evidence type="ECO:0000256" key="4">
    <source>
        <dbReference type="ARBA" id="ARBA00022692"/>
    </source>
</evidence>
<feature type="transmembrane region" description="Helical" evidence="7">
    <location>
        <begin position="81"/>
        <end position="99"/>
    </location>
</feature>
<feature type="transmembrane region" description="Helical" evidence="7">
    <location>
        <begin position="126"/>
        <end position="145"/>
    </location>
</feature>
<keyword evidence="4 7" id="KW-0812">Transmembrane</keyword>
<feature type="transmembrane region" description="Helical" evidence="7">
    <location>
        <begin position="234"/>
        <end position="252"/>
    </location>
</feature>
<dbReference type="GO" id="GO:0005886">
    <property type="term" value="C:plasma membrane"/>
    <property type="evidence" value="ECO:0007669"/>
    <property type="project" value="UniProtKB-SubCell"/>
</dbReference>
<dbReference type="Proteomes" id="UP000032668">
    <property type="component" value="Unassembled WGS sequence"/>
</dbReference>
<keyword evidence="9" id="KW-1185">Reference proteome</keyword>
<dbReference type="Pfam" id="PF07690">
    <property type="entry name" value="MFS_1"/>
    <property type="match status" value="1"/>
</dbReference>
<evidence type="ECO:0000256" key="6">
    <source>
        <dbReference type="ARBA" id="ARBA00023136"/>
    </source>
</evidence>
<keyword evidence="6 7" id="KW-0472">Membrane</keyword>
<keyword evidence="5 7" id="KW-1133">Transmembrane helix</keyword>
<dbReference type="InterPro" id="IPR011701">
    <property type="entry name" value="MFS"/>
</dbReference>
<dbReference type="Gene3D" id="1.20.1250.20">
    <property type="entry name" value="MFS general substrate transporter like domains"/>
    <property type="match status" value="1"/>
</dbReference>
<evidence type="ECO:0000313" key="8">
    <source>
        <dbReference type="EMBL" id="GAN80295.1"/>
    </source>
</evidence>
<reference evidence="8 9" key="1">
    <citation type="submission" date="2012-11" db="EMBL/GenBank/DDBJ databases">
        <title>Whole genome sequence of Acidocella aminolytica 101 = DSM 11237.</title>
        <authorList>
            <person name="Azuma Y."/>
            <person name="Higashiura N."/>
            <person name="Hirakawa H."/>
            <person name="Matsushita K."/>
        </authorList>
    </citation>
    <scope>NUCLEOTIDE SEQUENCE [LARGE SCALE GENOMIC DNA]</scope>
    <source>
        <strain evidence="9">101 / DSM 11237</strain>
    </source>
</reference>
<gene>
    <name evidence="8" type="ORF">Aam_041_062</name>
</gene>
<sequence length="381" mass="39761">MASFAYQMAAVAVGWQIYALAHSAFLLGMVGLVQFLPSAGLVFFAGHVADRYPRKYVVTVCQLVESTTALVLALASFGHWASVPVIFSAVMVMSAARAFENPAMGALLPAVAPEGMLQKGTAMSSGVFQLATILGPALGGFIYALSPAWPYAAMAAGWAGAALCVCGIRLDRPAVAKAPPSLRALFAGVGYVRRNPMILGTISLDLFAVLLGGATALLPVYAKDVLHTGPWGLGVLRGAPAVGALLMTIWLARYPINSKVGMRMFQAVIIFGVGTVVFGLSDSILLSMLALAIMGASDTISVVIRLSLVQLQTPDEMRGRVGAVNFLFVSASNQLGEFESGLTAALFGAVPAVVLGGLGTIAVAMLWIKLFPTLKNVEKLE</sequence>
<dbReference type="STRING" id="1120923.SAMN02746095_01643"/>
<name>A0A0D6PEX2_9PROT</name>
<dbReference type="PANTHER" id="PTHR23513">
    <property type="entry name" value="INTEGRAL MEMBRANE EFFLUX PROTEIN-RELATED"/>
    <property type="match status" value="1"/>
</dbReference>